<protein>
    <submittedName>
        <fullName evidence="1">Uncharacterized protein</fullName>
    </submittedName>
</protein>
<evidence type="ECO:0000313" key="1">
    <source>
        <dbReference type="EMBL" id="QEG43829.1"/>
    </source>
</evidence>
<accession>A0A5B9R0P3</accession>
<dbReference type="EMBL" id="CP042914">
    <property type="protein sequence ID" value="QEG43829.1"/>
    <property type="molecule type" value="Genomic_DNA"/>
</dbReference>
<proteinExistence type="predicted"/>
<keyword evidence="2" id="KW-1185">Reference proteome</keyword>
<evidence type="ECO:0000313" key="2">
    <source>
        <dbReference type="Proteomes" id="UP000325286"/>
    </source>
</evidence>
<sequence length="464" mass="51979">MTAPHLARRAFLHASGATFAGACAKPLRADQPPTDQPPTGDVQILNPLARVPLSFIIDDSTCLVNMGHFCTPQFAEAWPERDEYKRPWKEWPREIPDAFVREFGEWCSQHGVKGKYSIVPYPACVGWLDRGLPGWSRQELDQSLRLVRELMLPNWDIHPEMITHTRVIDLKTGRPQATATAATMENSYPQVDQSVDELASYLAYALRILKNCGLPCEGVTTPGGFGNRVKAKLPLAVHQAVRDVFQVELPHYFKYVVGKEESTAPRMEFVDSNHTIENLTINVPAGTGDWFGGWQGVRGSEGHRYCNADASEGRMVEMIRRGEPAVMLCHWPGMYCNGQKTGFADFKNVVTALANRYREQTLWMKVSEIARYWAVKELATITRTRPDQVDIETPLSCPRFTLQLDAPTLTAPPRLIHQNEKRPLRQVPTTSQLSHNSFTLENGKLVLSVDAPAGKFALAFGDTP</sequence>
<dbReference type="Proteomes" id="UP000325286">
    <property type="component" value="Chromosome"/>
</dbReference>
<dbReference type="RefSeq" id="WP_238388720.1">
    <property type="nucleotide sequence ID" value="NZ_CP042914.1"/>
</dbReference>
<name>A0A5B9R0P3_9BACT</name>
<gene>
    <name evidence="1" type="ORF">UC8_58860</name>
</gene>
<reference evidence="1 2" key="1">
    <citation type="submission" date="2019-08" db="EMBL/GenBank/DDBJ databases">
        <title>Deep-cultivation of Planctomycetes and their phenomic and genomic characterization uncovers novel biology.</title>
        <authorList>
            <person name="Wiegand S."/>
            <person name="Jogler M."/>
            <person name="Boedeker C."/>
            <person name="Pinto D."/>
            <person name="Vollmers J."/>
            <person name="Rivas-Marin E."/>
            <person name="Kohn T."/>
            <person name="Peeters S.H."/>
            <person name="Heuer A."/>
            <person name="Rast P."/>
            <person name="Oberbeckmann S."/>
            <person name="Bunk B."/>
            <person name="Jeske O."/>
            <person name="Meyerdierks A."/>
            <person name="Storesund J.E."/>
            <person name="Kallscheuer N."/>
            <person name="Luecker S."/>
            <person name="Lage O.M."/>
            <person name="Pohl T."/>
            <person name="Merkel B.J."/>
            <person name="Hornburger P."/>
            <person name="Mueller R.-W."/>
            <person name="Bruemmer F."/>
            <person name="Labrenz M."/>
            <person name="Spormann A.M."/>
            <person name="Op den Camp H."/>
            <person name="Overmann J."/>
            <person name="Amann R."/>
            <person name="Jetten M.S.M."/>
            <person name="Mascher T."/>
            <person name="Medema M.H."/>
            <person name="Devos D.P."/>
            <person name="Kaster A.-K."/>
            <person name="Ovreas L."/>
            <person name="Rohde M."/>
            <person name="Galperin M.Y."/>
            <person name="Jogler C."/>
        </authorList>
    </citation>
    <scope>NUCLEOTIDE SEQUENCE [LARGE SCALE GENOMIC DNA]</scope>
    <source>
        <strain evidence="1 2">UC8</strain>
    </source>
</reference>
<dbReference type="KEGG" id="rul:UC8_58860"/>
<organism evidence="1 2">
    <name type="scientific">Roseimaritima ulvae</name>
    <dbReference type="NCBI Taxonomy" id="980254"/>
    <lineage>
        <taxon>Bacteria</taxon>
        <taxon>Pseudomonadati</taxon>
        <taxon>Planctomycetota</taxon>
        <taxon>Planctomycetia</taxon>
        <taxon>Pirellulales</taxon>
        <taxon>Pirellulaceae</taxon>
        <taxon>Roseimaritima</taxon>
    </lineage>
</organism>
<dbReference type="AlphaFoldDB" id="A0A5B9R0P3"/>